<accession>A0ACC6UCH3</accession>
<gene>
    <name evidence="1" type="ORF">AB4Y32_36975</name>
</gene>
<dbReference type="EMBL" id="JBFRCH010000047">
    <property type="protein sequence ID" value="MEX3937264.1"/>
    <property type="molecule type" value="Genomic_DNA"/>
</dbReference>
<dbReference type="Proteomes" id="UP001558850">
    <property type="component" value="Unassembled WGS sequence"/>
</dbReference>
<reference evidence="1" key="1">
    <citation type="submission" date="2024-07" db="EMBL/GenBank/DDBJ databases">
        <title>A survey of Mimosa microsymbionts across Brazilian biomes reveals a high diversity of Paraburkholderia nodulating endemic species, but also that Cupriavidus is common as a symbiont of widespread species.</title>
        <authorList>
            <person name="Rouws L."/>
            <person name="Barauna A."/>
            <person name="Beukes C."/>
            <person name="Rouws J.R.C."/>
            <person name="De Faria S.M."/>
            <person name="Gross E."/>
            <person name="Bueno Dos Reis Junior F."/>
            <person name="Simon M.F."/>
            <person name="Maluk M."/>
            <person name="Odee D.W."/>
            <person name="Kenicer G."/>
            <person name="Young J.P.W."/>
            <person name="Reis V.M."/>
            <person name="Zilli J."/>
            <person name="James E.K."/>
        </authorList>
    </citation>
    <scope>NUCLEOTIDE SEQUENCE</scope>
    <source>
        <strain evidence="1">EG181B</strain>
    </source>
</reference>
<name>A0ACC6UCH3_9BURK</name>
<proteinExistence type="predicted"/>
<organism evidence="1 2">
    <name type="scientific">Paraburkholderia phymatum</name>
    <dbReference type="NCBI Taxonomy" id="148447"/>
    <lineage>
        <taxon>Bacteria</taxon>
        <taxon>Pseudomonadati</taxon>
        <taxon>Pseudomonadota</taxon>
        <taxon>Betaproteobacteria</taxon>
        <taxon>Burkholderiales</taxon>
        <taxon>Burkholderiaceae</taxon>
        <taxon>Paraburkholderia</taxon>
    </lineage>
</organism>
<evidence type="ECO:0000313" key="1">
    <source>
        <dbReference type="EMBL" id="MEX3937264.1"/>
    </source>
</evidence>
<comment type="caution">
    <text evidence="1">The sequence shown here is derived from an EMBL/GenBank/DDBJ whole genome shotgun (WGS) entry which is preliminary data.</text>
</comment>
<protein>
    <submittedName>
        <fullName evidence="1">Uncharacterized protein</fullName>
    </submittedName>
</protein>
<sequence>MRLADADGVVHELHFRSLLFGDQLSLEAFELASGEEDCAGSVFSFSVIHSRIRSSYWEIWCRRSNVL</sequence>
<evidence type="ECO:0000313" key="2">
    <source>
        <dbReference type="Proteomes" id="UP001558850"/>
    </source>
</evidence>
<keyword evidence="2" id="KW-1185">Reference proteome</keyword>